<dbReference type="CDD" id="cd00056">
    <property type="entry name" value="ENDO3c"/>
    <property type="match status" value="1"/>
</dbReference>
<reference evidence="8 9" key="1">
    <citation type="submission" date="2018-06" db="EMBL/GenBank/DDBJ databases">
        <title>Genomic Encyclopedia of Archaeal and Bacterial Type Strains, Phase II (KMG-II): from individual species to whole genera.</title>
        <authorList>
            <person name="Goeker M."/>
        </authorList>
    </citation>
    <scope>NUCLEOTIDE SEQUENCE [LARGE SCALE GENOMIC DNA]</scope>
    <source>
        <strain evidence="8 9">ATCC BAA-1881</strain>
    </source>
</reference>
<dbReference type="InterPro" id="IPR011257">
    <property type="entry name" value="DNA_glycosylase"/>
</dbReference>
<dbReference type="InterPro" id="IPR003265">
    <property type="entry name" value="HhH-GPD_domain"/>
</dbReference>
<dbReference type="Gene3D" id="1.10.1670.40">
    <property type="match status" value="1"/>
</dbReference>
<dbReference type="OrthoDB" id="9785929at2"/>
<evidence type="ECO:0000256" key="1">
    <source>
        <dbReference type="ARBA" id="ARBA00000086"/>
    </source>
</evidence>
<feature type="region of interest" description="Disordered" evidence="6">
    <location>
        <begin position="1"/>
        <end position="22"/>
    </location>
</feature>
<accession>A0A326UEP4</accession>
<proteinExistence type="inferred from homology"/>
<keyword evidence="5" id="KW-0234">DNA repair</keyword>
<feature type="compositionally biased region" description="Basic and acidic residues" evidence="6">
    <location>
        <begin position="7"/>
        <end position="20"/>
    </location>
</feature>
<dbReference type="GO" id="GO:0006307">
    <property type="term" value="P:DNA alkylation repair"/>
    <property type="evidence" value="ECO:0007669"/>
    <property type="project" value="TreeGrafter"/>
</dbReference>
<evidence type="ECO:0000256" key="3">
    <source>
        <dbReference type="ARBA" id="ARBA00012000"/>
    </source>
</evidence>
<dbReference type="GO" id="GO:0008725">
    <property type="term" value="F:DNA-3-methyladenine glycosylase activity"/>
    <property type="evidence" value="ECO:0007669"/>
    <property type="project" value="TreeGrafter"/>
</dbReference>
<dbReference type="PANTHER" id="PTHR43003:SF5">
    <property type="entry name" value="DNA-3-METHYLADENINE GLYCOSYLASE"/>
    <property type="match status" value="1"/>
</dbReference>
<keyword evidence="4" id="KW-0227">DNA damage</keyword>
<dbReference type="SUPFAM" id="SSF48150">
    <property type="entry name" value="DNA-glycosylase"/>
    <property type="match status" value="1"/>
</dbReference>
<evidence type="ECO:0000313" key="9">
    <source>
        <dbReference type="Proteomes" id="UP000248806"/>
    </source>
</evidence>
<comment type="catalytic activity">
    <reaction evidence="1">
        <text>Hydrolysis of alkylated DNA, releasing 3-methyladenine, 3-methylguanine, 7-methylguanine and 7-methyladenine.</text>
        <dbReference type="EC" id="3.2.2.21"/>
    </reaction>
</comment>
<evidence type="ECO:0000259" key="7">
    <source>
        <dbReference type="SMART" id="SM00478"/>
    </source>
</evidence>
<gene>
    <name evidence="8" type="ORF">EI42_00949</name>
</gene>
<dbReference type="Proteomes" id="UP000248806">
    <property type="component" value="Unassembled WGS sequence"/>
</dbReference>
<dbReference type="GO" id="GO:0043916">
    <property type="term" value="F:DNA-7-methylguanine glycosylase activity"/>
    <property type="evidence" value="ECO:0007669"/>
    <property type="project" value="TreeGrafter"/>
</dbReference>
<dbReference type="EMBL" id="QKUF01000001">
    <property type="protein sequence ID" value="PZW36766.1"/>
    <property type="molecule type" value="Genomic_DNA"/>
</dbReference>
<dbReference type="GO" id="GO:0006285">
    <property type="term" value="P:base-excision repair, AP site formation"/>
    <property type="evidence" value="ECO:0007669"/>
    <property type="project" value="TreeGrafter"/>
</dbReference>
<evidence type="ECO:0000313" key="8">
    <source>
        <dbReference type="EMBL" id="PZW36766.1"/>
    </source>
</evidence>
<dbReference type="Gene3D" id="1.10.340.30">
    <property type="entry name" value="Hypothetical protein, domain 2"/>
    <property type="match status" value="1"/>
</dbReference>
<evidence type="ECO:0000256" key="4">
    <source>
        <dbReference type="ARBA" id="ARBA00022763"/>
    </source>
</evidence>
<dbReference type="PANTHER" id="PTHR43003">
    <property type="entry name" value="DNA-3-METHYLADENINE GLYCOSYLASE"/>
    <property type="match status" value="1"/>
</dbReference>
<evidence type="ECO:0000256" key="2">
    <source>
        <dbReference type="ARBA" id="ARBA00010817"/>
    </source>
</evidence>
<dbReference type="GO" id="GO:0032131">
    <property type="term" value="F:alkylated DNA binding"/>
    <property type="evidence" value="ECO:0007669"/>
    <property type="project" value="TreeGrafter"/>
</dbReference>
<evidence type="ECO:0000256" key="6">
    <source>
        <dbReference type="SAM" id="MobiDB-lite"/>
    </source>
</evidence>
<dbReference type="InterPro" id="IPR051912">
    <property type="entry name" value="Alkylbase_DNA_Glycosylase/TA"/>
</dbReference>
<dbReference type="EC" id="3.2.2.21" evidence="3"/>
<dbReference type="SMART" id="SM00478">
    <property type="entry name" value="ENDO3c"/>
    <property type="match status" value="1"/>
</dbReference>
<comment type="similarity">
    <text evidence="2">Belongs to the alkylbase DNA glycosidase AlkA family.</text>
</comment>
<name>A0A326UEP4_THEHA</name>
<organism evidence="8 9">
    <name type="scientific">Thermosporothrix hazakensis</name>
    <dbReference type="NCBI Taxonomy" id="644383"/>
    <lineage>
        <taxon>Bacteria</taxon>
        <taxon>Bacillati</taxon>
        <taxon>Chloroflexota</taxon>
        <taxon>Ktedonobacteria</taxon>
        <taxon>Ktedonobacterales</taxon>
        <taxon>Thermosporotrichaceae</taxon>
        <taxon>Thermosporothrix</taxon>
    </lineage>
</organism>
<keyword evidence="9" id="KW-1185">Reference proteome</keyword>
<dbReference type="AlphaFoldDB" id="A0A326UEP4"/>
<comment type="caution">
    <text evidence="8">The sequence shown here is derived from an EMBL/GenBank/DDBJ whole genome shotgun (WGS) entry which is preliminary data.</text>
</comment>
<dbReference type="GO" id="GO:0005737">
    <property type="term" value="C:cytoplasm"/>
    <property type="evidence" value="ECO:0007669"/>
    <property type="project" value="TreeGrafter"/>
</dbReference>
<dbReference type="Pfam" id="PF00730">
    <property type="entry name" value="HhH-GPD"/>
    <property type="match status" value="1"/>
</dbReference>
<protein>
    <recommendedName>
        <fullName evidence="3">DNA-3-methyladenine glycosylase II</fullName>
        <ecNumber evidence="3">3.2.2.21</ecNumber>
    </recommendedName>
</protein>
<dbReference type="GO" id="GO:0032993">
    <property type="term" value="C:protein-DNA complex"/>
    <property type="evidence" value="ECO:0007669"/>
    <property type="project" value="TreeGrafter"/>
</dbReference>
<sequence>MSYNRDLINKEKSQPKKSMTEQESFATLRIKATEHLKQVDPVLNHAIELVGPCTIEPEPNLFEALVDAIVSQQISVQAADAIMARIRQAVPDGKITPDTLLPLAYEDLRSLGFSNAKARYVRNLLEHILTGQLDLERLPELDDETIIQQLTAVKGIGRWTAEMILIFSLARPDVLPVDDLGLVEGVRQAYGLPERPGRKELLALGERWKPYRTFATWYIWRWRRYTMKDDRKRTRIVSL</sequence>
<dbReference type="FunFam" id="1.10.340.30:FF:000004">
    <property type="entry name" value="DNA-3-methyladenine glycosylase II"/>
    <property type="match status" value="1"/>
</dbReference>
<evidence type="ECO:0000256" key="5">
    <source>
        <dbReference type="ARBA" id="ARBA00023204"/>
    </source>
</evidence>
<feature type="domain" description="HhH-GPD" evidence="7">
    <location>
        <begin position="70"/>
        <end position="224"/>
    </location>
</feature>